<evidence type="ECO:0000256" key="8">
    <source>
        <dbReference type="NCBIfam" id="TIGR01529"/>
    </source>
</evidence>
<evidence type="ECO:0000256" key="4">
    <source>
        <dbReference type="ARBA" id="ARBA00023015"/>
    </source>
</evidence>
<dbReference type="UniPathway" id="UPA00068"/>
<evidence type="ECO:0000256" key="3">
    <source>
        <dbReference type="ARBA" id="ARBA00022490"/>
    </source>
</evidence>
<reference evidence="11 12" key="1">
    <citation type="submission" date="2019-10" db="EMBL/GenBank/DDBJ databases">
        <title>Alkalibaculum tamaniensis sp.nov., a new alkaliphilic acetogen, isolated on methoxylated aromatics from a mud volcano.</title>
        <authorList>
            <person name="Khomyakova M.A."/>
            <person name="Merkel A.Y."/>
            <person name="Bonch-Osmolovskaya E.A."/>
            <person name="Slobodkin A.I."/>
        </authorList>
    </citation>
    <scope>NUCLEOTIDE SEQUENCE [LARGE SCALE GENOMIC DNA]</scope>
    <source>
        <strain evidence="11 12">M08DMB</strain>
    </source>
</reference>
<dbReference type="Pfam" id="PF01316">
    <property type="entry name" value="Arg_repressor"/>
    <property type="match status" value="1"/>
</dbReference>
<dbReference type="GO" id="GO:0003700">
    <property type="term" value="F:DNA-binding transcription factor activity"/>
    <property type="evidence" value="ECO:0007669"/>
    <property type="project" value="UniProtKB-UniRule"/>
</dbReference>
<feature type="domain" description="Arginine repressor C-terminal" evidence="10">
    <location>
        <begin position="79"/>
        <end position="145"/>
    </location>
</feature>
<keyword evidence="7" id="KW-0055">Arginine biosynthesis</keyword>
<keyword evidence="7" id="KW-0028">Amino-acid biosynthesis</keyword>
<dbReference type="PANTHER" id="PTHR34471:SF1">
    <property type="entry name" value="ARGININE REPRESSOR"/>
    <property type="match status" value="1"/>
</dbReference>
<dbReference type="Proteomes" id="UP000440004">
    <property type="component" value="Unassembled WGS sequence"/>
</dbReference>
<evidence type="ECO:0000313" key="11">
    <source>
        <dbReference type="EMBL" id="MPW25166.1"/>
    </source>
</evidence>
<dbReference type="PANTHER" id="PTHR34471">
    <property type="entry name" value="ARGININE REPRESSOR"/>
    <property type="match status" value="1"/>
</dbReference>
<evidence type="ECO:0000259" key="9">
    <source>
        <dbReference type="Pfam" id="PF01316"/>
    </source>
</evidence>
<dbReference type="GO" id="GO:0006526">
    <property type="term" value="P:L-arginine biosynthetic process"/>
    <property type="evidence" value="ECO:0007669"/>
    <property type="project" value="UniProtKB-UniPathway"/>
</dbReference>
<dbReference type="GO" id="GO:0051259">
    <property type="term" value="P:protein complex oligomerization"/>
    <property type="evidence" value="ECO:0007669"/>
    <property type="project" value="InterPro"/>
</dbReference>
<keyword evidence="5 7" id="KW-0238">DNA-binding</keyword>
<evidence type="ECO:0000256" key="1">
    <source>
        <dbReference type="ARBA" id="ARBA00004496"/>
    </source>
</evidence>
<dbReference type="Pfam" id="PF02863">
    <property type="entry name" value="Arg_repressor_C"/>
    <property type="match status" value="1"/>
</dbReference>
<comment type="subcellular location">
    <subcellularLocation>
        <location evidence="1 7">Cytoplasm</location>
    </subcellularLocation>
</comment>
<evidence type="ECO:0000313" key="12">
    <source>
        <dbReference type="Proteomes" id="UP000440004"/>
    </source>
</evidence>
<comment type="similarity">
    <text evidence="2 7">Belongs to the ArgR family.</text>
</comment>
<accession>A0A6A7K6V9</accession>
<sequence length="149" mass="16987">MKSKRQSKVLEIIDRYSIENQEELGIKLKESNFTVTQATISRDIKELRLIKVLNSNGKYQYAPFRDKNDTTNERIVNVFRESVVNVDYSGNIIIIKTLAGTAMAASAAIDSMEWPDVMGCVSGDDTIFVLVRDMENIESIVNKYKKLMR</sequence>
<comment type="pathway">
    <text evidence="7">Amino-acid biosynthesis; L-arginine biosynthesis [regulation].</text>
</comment>
<dbReference type="AlphaFoldDB" id="A0A6A7K6V9"/>
<comment type="function">
    <text evidence="7">Regulates arginine biosynthesis genes.</text>
</comment>
<evidence type="ECO:0000256" key="7">
    <source>
        <dbReference type="HAMAP-Rule" id="MF_00173"/>
    </source>
</evidence>
<dbReference type="NCBIfam" id="NF001680">
    <property type="entry name" value="PRK00441.1"/>
    <property type="match status" value="1"/>
</dbReference>
<dbReference type="GO" id="GO:0034618">
    <property type="term" value="F:arginine binding"/>
    <property type="evidence" value="ECO:0007669"/>
    <property type="project" value="InterPro"/>
</dbReference>
<keyword evidence="6 7" id="KW-0804">Transcription</keyword>
<name>A0A6A7K6V9_9FIRM</name>
<dbReference type="InterPro" id="IPR020899">
    <property type="entry name" value="Arg_repress_C"/>
</dbReference>
<dbReference type="RefSeq" id="WP_152802406.1">
    <property type="nucleotide sequence ID" value="NZ_WHNX01000006.1"/>
</dbReference>
<evidence type="ECO:0000256" key="5">
    <source>
        <dbReference type="ARBA" id="ARBA00023125"/>
    </source>
</evidence>
<keyword evidence="7" id="KW-0678">Repressor</keyword>
<dbReference type="HAMAP" id="MF_00173">
    <property type="entry name" value="Arg_repressor"/>
    <property type="match status" value="1"/>
</dbReference>
<dbReference type="Gene3D" id="1.10.10.10">
    <property type="entry name" value="Winged helix-like DNA-binding domain superfamily/Winged helix DNA-binding domain"/>
    <property type="match status" value="1"/>
</dbReference>
<gene>
    <name evidence="7" type="primary">argR</name>
    <name evidence="11" type="ORF">GC105_05100</name>
</gene>
<feature type="domain" description="Arginine repressor DNA-binding" evidence="9">
    <location>
        <begin position="2"/>
        <end position="62"/>
    </location>
</feature>
<dbReference type="SUPFAM" id="SSF55252">
    <property type="entry name" value="C-terminal domain of arginine repressor"/>
    <property type="match status" value="1"/>
</dbReference>
<keyword evidence="4 7" id="KW-0805">Transcription regulation</keyword>
<keyword evidence="12" id="KW-1185">Reference proteome</keyword>
<evidence type="ECO:0000259" key="10">
    <source>
        <dbReference type="Pfam" id="PF02863"/>
    </source>
</evidence>
<dbReference type="GO" id="GO:0005737">
    <property type="term" value="C:cytoplasm"/>
    <property type="evidence" value="ECO:0007669"/>
    <property type="project" value="UniProtKB-SubCell"/>
</dbReference>
<dbReference type="GO" id="GO:0003677">
    <property type="term" value="F:DNA binding"/>
    <property type="evidence" value="ECO:0007669"/>
    <property type="project" value="UniProtKB-KW"/>
</dbReference>
<dbReference type="InterPro" id="IPR020900">
    <property type="entry name" value="Arg_repress_DNA-bd"/>
</dbReference>
<proteinExistence type="inferred from homology"/>
<evidence type="ECO:0000256" key="2">
    <source>
        <dbReference type="ARBA" id="ARBA00008316"/>
    </source>
</evidence>
<dbReference type="GO" id="GO:1900079">
    <property type="term" value="P:regulation of arginine biosynthetic process"/>
    <property type="evidence" value="ECO:0007669"/>
    <property type="project" value="UniProtKB-UniRule"/>
</dbReference>
<dbReference type="Gene3D" id="3.30.1360.40">
    <property type="match status" value="1"/>
</dbReference>
<organism evidence="11 12">
    <name type="scientific">Alkalibaculum sporogenes</name>
    <dbReference type="NCBI Taxonomy" id="2655001"/>
    <lineage>
        <taxon>Bacteria</taxon>
        <taxon>Bacillati</taxon>
        <taxon>Bacillota</taxon>
        <taxon>Clostridia</taxon>
        <taxon>Eubacteriales</taxon>
        <taxon>Eubacteriaceae</taxon>
        <taxon>Alkalibaculum</taxon>
    </lineage>
</organism>
<evidence type="ECO:0000256" key="6">
    <source>
        <dbReference type="ARBA" id="ARBA00023163"/>
    </source>
</evidence>
<dbReference type="PRINTS" id="PR01467">
    <property type="entry name" value="ARGREPRESSOR"/>
</dbReference>
<dbReference type="InterPro" id="IPR036390">
    <property type="entry name" value="WH_DNA-bd_sf"/>
</dbReference>
<dbReference type="NCBIfam" id="TIGR01529">
    <property type="entry name" value="argR_whole"/>
    <property type="match status" value="1"/>
</dbReference>
<keyword evidence="3 7" id="KW-0963">Cytoplasm</keyword>
<dbReference type="InterPro" id="IPR036251">
    <property type="entry name" value="Arg_repress_C_sf"/>
</dbReference>
<dbReference type="EMBL" id="WHNX01000006">
    <property type="protein sequence ID" value="MPW25166.1"/>
    <property type="molecule type" value="Genomic_DNA"/>
</dbReference>
<comment type="caution">
    <text evidence="11">The sequence shown here is derived from an EMBL/GenBank/DDBJ whole genome shotgun (WGS) entry which is preliminary data.</text>
</comment>
<dbReference type="InterPro" id="IPR001669">
    <property type="entry name" value="Arg_repress"/>
</dbReference>
<dbReference type="InterPro" id="IPR036388">
    <property type="entry name" value="WH-like_DNA-bd_sf"/>
</dbReference>
<protein>
    <recommendedName>
        <fullName evidence="7 8">Arginine repressor</fullName>
    </recommendedName>
</protein>
<dbReference type="SUPFAM" id="SSF46785">
    <property type="entry name" value="Winged helix' DNA-binding domain"/>
    <property type="match status" value="1"/>
</dbReference>